<keyword evidence="1 6" id="KW-0645">Protease</keyword>
<evidence type="ECO:0000313" key="8">
    <source>
        <dbReference type="EnsemblMetazoa" id="RPRC010095-PA"/>
    </source>
</evidence>
<feature type="binding site" evidence="6">
    <location>
        <position position="118"/>
    </location>
    <ligand>
        <name>Zn(2+)</name>
        <dbReference type="ChEBI" id="CHEBI:29105"/>
        <note>catalytic</note>
    </ligand>
</feature>
<reference evidence="8" key="1">
    <citation type="submission" date="2015-05" db="UniProtKB">
        <authorList>
            <consortium name="EnsemblMetazoa"/>
        </authorList>
    </citation>
    <scope>IDENTIFICATION</scope>
</reference>
<dbReference type="Proteomes" id="UP000015103">
    <property type="component" value="Unassembled WGS sequence"/>
</dbReference>
<feature type="binding site" evidence="6">
    <location>
        <position position="124"/>
    </location>
    <ligand>
        <name>Zn(2+)</name>
        <dbReference type="ChEBI" id="CHEBI:29105"/>
        <note>catalytic</note>
    </ligand>
</feature>
<dbReference type="GO" id="GO:0006508">
    <property type="term" value="P:proteolysis"/>
    <property type="evidence" value="ECO:0007669"/>
    <property type="project" value="UniProtKB-KW"/>
</dbReference>
<dbReference type="STRING" id="13249.T1I1C5"/>
<dbReference type="PANTHER" id="PTHR10127">
    <property type="entry name" value="DISCOIDIN, CUB, EGF, LAMININ , AND ZINC METALLOPROTEASE DOMAIN CONTAINING"/>
    <property type="match status" value="1"/>
</dbReference>
<dbReference type="Gene3D" id="3.40.390.10">
    <property type="entry name" value="Collagenase (Catalytic Domain)"/>
    <property type="match status" value="1"/>
</dbReference>
<dbReference type="HOGENOM" id="CLU_017286_2_3_1"/>
<sequence length="218" mass="24980">IEGDMVPDEIQQKGNDKNALIDPKRKWPDGKIHYAFHHGFTADEKSFIEEQMRFLENKTCIKFVQSKPEKKANTIVYITNGDGCVSTVGYAKKQRRFLNLNQAHCLSKAGRVQHEMLHVIGLLHEQSRPDRDEYVTILEENIEPGKENNFAKADPSEYTTFGVPYNYLSVMHYPALAFSKDKKSPTILPKLPVNPLLLGQRIQATEDDLKKVNLMYKC</sequence>
<dbReference type="OMA" id="IENMWSF"/>
<dbReference type="InParanoid" id="T1I1C5"/>
<protein>
    <recommendedName>
        <fullName evidence="7">Metalloendopeptidase</fullName>
        <ecNumber evidence="7">3.4.24.-</ecNumber>
    </recommendedName>
</protein>
<dbReference type="VEuPathDB" id="VectorBase:RPRC010095"/>
<dbReference type="PANTHER" id="PTHR10127:SF780">
    <property type="entry name" value="METALLOENDOPEPTIDASE"/>
    <property type="match status" value="1"/>
</dbReference>
<evidence type="ECO:0000256" key="7">
    <source>
        <dbReference type="RuleBase" id="RU361183"/>
    </source>
</evidence>
<dbReference type="eggNOG" id="KOG3714">
    <property type="taxonomic scope" value="Eukaryota"/>
</dbReference>
<dbReference type="SMART" id="SM00235">
    <property type="entry name" value="ZnMc"/>
    <property type="match status" value="1"/>
</dbReference>
<dbReference type="InterPro" id="IPR006026">
    <property type="entry name" value="Peptidase_Metallo"/>
</dbReference>
<keyword evidence="3 6" id="KW-0378">Hydrolase</keyword>
<dbReference type="PROSITE" id="PS51864">
    <property type="entry name" value="ASTACIN"/>
    <property type="match status" value="1"/>
</dbReference>
<dbReference type="CDD" id="cd04280">
    <property type="entry name" value="ZnMc_astacin_like"/>
    <property type="match status" value="1"/>
</dbReference>
<accession>T1I1C5</accession>
<keyword evidence="4 6" id="KW-0862">Zinc</keyword>
<dbReference type="SUPFAM" id="SSF55486">
    <property type="entry name" value="Metalloproteases ('zincins'), catalytic domain"/>
    <property type="match status" value="1"/>
</dbReference>
<dbReference type="InterPro" id="IPR001506">
    <property type="entry name" value="Peptidase_M12A"/>
</dbReference>
<dbReference type="InterPro" id="IPR024079">
    <property type="entry name" value="MetalloPept_cat_dom_sf"/>
</dbReference>
<dbReference type="AlphaFoldDB" id="T1I1C5"/>
<dbReference type="EC" id="3.4.24.-" evidence="7"/>
<proteinExistence type="predicted"/>
<dbReference type="PRINTS" id="PR00480">
    <property type="entry name" value="ASTACIN"/>
</dbReference>
<organism evidence="8 9">
    <name type="scientific">Rhodnius prolixus</name>
    <name type="common">Triatomid bug</name>
    <dbReference type="NCBI Taxonomy" id="13249"/>
    <lineage>
        <taxon>Eukaryota</taxon>
        <taxon>Metazoa</taxon>
        <taxon>Ecdysozoa</taxon>
        <taxon>Arthropoda</taxon>
        <taxon>Hexapoda</taxon>
        <taxon>Insecta</taxon>
        <taxon>Pterygota</taxon>
        <taxon>Neoptera</taxon>
        <taxon>Paraneoptera</taxon>
        <taxon>Hemiptera</taxon>
        <taxon>Heteroptera</taxon>
        <taxon>Panheteroptera</taxon>
        <taxon>Cimicomorpha</taxon>
        <taxon>Reduviidae</taxon>
        <taxon>Triatominae</taxon>
        <taxon>Rhodnius</taxon>
    </lineage>
</organism>
<evidence type="ECO:0000256" key="5">
    <source>
        <dbReference type="ARBA" id="ARBA00023049"/>
    </source>
</evidence>
<evidence type="ECO:0000256" key="3">
    <source>
        <dbReference type="ARBA" id="ARBA00022801"/>
    </source>
</evidence>
<keyword evidence="9" id="KW-1185">Reference proteome</keyword>
<evidence type="ECO:0000256" key="6">
    <source>
        <dbReference type="PROSITE-ProRule" id="PRU01211"/>
    </source>
</evidence>
<keyword evidence="5 6" id="KW-0482">Metalloprotease</keyword>
<comment type="caution">
    <text evidence="6">Lacks conserved residue(s) required for the propagation of feature annotation.</text>
</comment>
<evidence type="ECO:0000256" key="4">
    <source>
        <dbReference type="ARBA" id="ARBA00022833"/>
    </source>
</evidence>
<comment type="cofactor">
    <cofactor evidence="6 7">
        <name>Zn(2+)</name>
        <dbReference type="ChEBI" id="CHEBI:29105"/>
    </cofactor>
    <text evidence="6 7">Binds 1 zinc ion per subunit.</text>
</comment>
<dbReference type="InterPro" id="IPR034035">
    <property type="entry name" value="Astacin-like_dom"/>
</dbReference>
<dbReference type="GO" id="GO:0008270">
    <property type="term" value="F:zinc ion binding"/>
    <property type="evidence" value="ECO:0007669"/>
    <property type="project" value="UniProtKB-UniRule"/>
</dbReference>
<dbReference type="EnsemblMetazoa" id="RPRC010095-RA">
    <property type="protein sequence ID" value="RPRC010095-PA"/>
    <property type="gene ID" value="RPRC010095"/>
</dbReference>
<evidence type="ECO:0000256" key="1">
    <source>
        <dbReference type="ARBA" id="ARBA00022670"/>
    </source>
</evidence>
<feature type="binding site" evidence="6">
    <location>
        <position position="114"/>
    </location>
    <ligand>
        <name>Zn(2+)</name>
        <dbReference type="ChEBI" id="CHEBI:29105"/>
        <note>catalytic</note>
    </ligand>
</feature>
<evidence type="ECO:0000313" key="9">
    <source>
        <dbReference type="Proteomes" id="UP000015103"/>
    </source>
</evidence>
<feature type="active site" evidence="6">
    <location>
        <position position="115"/>
    </location>
</feature>
<name>T1I1C5_RHOPR</name>
<dbReference type="EMBL" id="ACPB03006870">
    <property type="status" value="NOT_ANNOTATED_CDS"/>
    <property type="molecule type" value="Genomic_DNA"/>
</dbReference>
<dbReference type="Pfam" id="PF01400">
    <property type="entry name" value="Astacin"/>
    <property type="match status" value="1"/>
</dbReference>
<keyword evidence="2 6" id="KW-0479">Metal-binding</keyword>
<dbReference type="GO" id="GO:0004222">
    <property type="term" value="F:metalloendopeptidase activity"/>
    <property type="evidence" value="ECO:0007669"/>
    <property type="project" value="UniProtKB-UniRule"/>
</dbReference>
<evidence type="ECO:0000256" key="2">
    <source>
        <dbReference type="ARBA" id="ARBA00022723"/>
    </source>
</evidence>